<dbReference type="InParanoid" id="A0A212QT04"/>
<dbReference type="RefSeq" id="WP_200808098.1">
    <property type="nucleotide sequence ID" value="NZ_FYEK01000022.1"/>
</dbReference>
<dbReference type="Proteomes" id="UP000197025">
    <property type="component" value="Unassembled WGS sequence"/>
</dbReference>
<dbReference type="NCBIfam" id="TIGR04336">
    <property type="entry name" value="AmmeMemoSam_B"/>
    <property type="match status" value="1"/>
</dbReference>
<dbReference type="PANTHER" id="PTHR11060">
    <property type="entry name" value="PROTEIN MEMO1"/>
    <property type="match status" value="1"/>
</dbReference>
<accession>A0A212QT04</accession>
<proteinExistence type="inferred from homology"/>
<evidence type="ECO:0000313" key="3">
    <source>
        <dbReference type="Proteomes" id="UP000197025"/>
    </source>
</evidence>
<dbReference type="AlphaFoldDB" id="A0A212QT04"/>
<organism evidence="2 3">
    <name type="scientific">Thermoflexus hugenholtzii JAD2</name>
    <dbReference type="NCBI Taxonomy" id="877466"/>
    <lineage>
        <taxon>Bacteria</taxon>
        <taxon>Bacillati</taxon>
        <taxon>Chloroflexota</taxon>
        <taxon>Thermoflexia</taxon>
        <taxon>Thermoflexales</taxon>
        <taxon>Thermoflexaceae</taxon>
        <taxon>Thermoflexus</taxon>
    </lineage>
</organism>
<gene>
    <name evidence="2" type="ORF">SAMN02746019_00005760</name>
</gene>
<protein>
    <recommendedName>
        <fullName evidence="4">AmmeMemoRadiSam system protein B</fullName>
    </recommendedName>
</protein>
<dbReference type="Gene3D" id="3.40.830.10">
    <property type="entry name" value="LigB-like"/>
    <property type="match status" value="1"/>
</dbReference>
<name>A0A212QT04_9CHLR</name>
<comment type="similarity">
    <text evidence="1">Belongs to the MEMO1 family.</text>
</comment>
<dbReference type="InterPro" id="IPR002737">
    <property type="entry name" value="MEMO1_fam"/>
</dbReference>
<dbReference type="PANTHER" id="PTHR11060:SF0">
    <property type="entry name" value="PROTEIN MEMO1"/>
    <property type="match status" value="1"/>
</dbReference>
<dbReference type="EMBL" id="FYEK01000022">
    <property type="protein sequence ID" value="SNB62734.1"/>
    <property type="molecule type" value="Genomic_DNA"/>
</dbReference>
<dbReference type="Pfam" id="PF01875">
    <property type="entry name" value="Memo"/>
    <property type="match status" value="1"/>
</dbReference>
<keyword evidence="3" id="KW-1185">Reference proteome</keyword>
<sequence length="405" mass="44712">MGEAVRYPKLRPVDLRPMNRNGRSYILVRDPLRLSDQMVLIPQPLAPVLALCDGTRDLRAIRAALMVRYGVRVDEEALRALIATLDELYLLDNSRFAEAQARALEDYRRAPFRPPMLAGEVYPADPEDLRRMIRRFHEAAAPDDPVSEGRGLLSPHIDYARGGRTYARAWARAAPFVREADLVILLGTDHYGEDGAITLTRQHYATPFGVLPTAQPIVDALARALGEEAAFAGELRHRGEHSIELAAVWLHAIREEKPVELVPILCGPFVSFIEGDLDPMDDPRIARFLETLRAAVAGRRAVVVAAGDLSHVGPAFGGRPLDLRGRARLKAEDESLIAHMVAGDAAGFFARIRETRDRNNVCGVSPIYLALRLLEPTTGELVDYELCPADEAGTSVVSICGILWR</sequence>
<evidence type="ECO:0008006" key="4">
    <source>
        <dbReference type="Google" id="ProtNLM"/>
    </source>
</evidence>
<reference evidence="3" key="1">
    <citation type="submission" date="2017-06" db="EMBL/GenBank/DDBJ databases">
        <authorList>
            <person name="Varghese N."/>
            <person name="Submissions S."/>
        </authorList>
    </citation>
    <scope>NUCLEOTIDE SEQUENCE [LARGE SCALE GENOMIC DNA]</scope>
    <source>
        <strain evidence="3">JAD2</strain>
    </source>
</reference>
<dbReference type="CDD" id="cd07361">
    <property type="entry name" value="MEMO_like"/>
    <property type="match status" value="1"/>
</dbReference>
<evidence type="ECO:0000313" key="2">
    <source>
        <dbReference type="EMBL" id="SNB62734.1"/>
    </source>
</evidence>
<evidence type="ECO:0000256" key="1">
    <source>
        <dbReference type="ARBA" id="ARBA00006315"/>
    </source>
</evidence>